<dbReference type="GO" id="GO:0009254">
    <property type="term" value="P:peptidoglycan turnover"/>
    <property type="evidence" value="ECO:0007669"/>
    <property type="project" value="InterPro"/>
</dbReference>
<dbReference type="PANTHER" id="PTHR30605">
    <property type="entry name" value="ANHYDRO-N-ACETYLMURAMIC ACID KINASE"/>
    <property type="match status" value="1"/>
</dbReference>
<evidence type="ECO:0008006" key="2">
    <source>
        <dbReference type="Google" id="ProtNLM"/>
    </source>
</evidence>
<dbReference type="Pfam" id="PF03702">
    <property type="entry name" value="AnmK"/>
    <property type="match status" value="1"/>
</dbReference>
<protein>
    <recommendedName>
        <fullName evidence="2">Anhydro-N-acetylmuramic acid kinase</fullName>
    </recommendedName>
</protein>
<proteinExistence type="predicted"/>
<dbReference type="SUPFAM" id="SSF53067">
    <property type="entry name" value="Actin-like ATPase domain"/>
    <property type="match status" value="1"/>
</dbReference>
<reference evidence="1" key="1">
    <citation type="submission" date="2018-05" db="EMBL/GenBank/DDBJ databases">
        <authorList>
            <person name="Lanie J.A."/>
            <person name="Ng W.-L."/>
            <person name="Kazmierczak K.M."/>
            <person name="Andrzejewski T.M."/>
            <person name="Davidsen T.M."/>
            <person name="Wayne K.J."/>
            <person name="Tettelin H."/>
            <person name="Glass J.I."/>
            <person name="Rusch D."/>
            <person name="Podicherti R."/>
            <person name="Tsui H.-C.T."/>
            <person name="Winkler M.E."/>
        </authorList>
    </citation>
    <scope>NUCLEOTIDE SEQUENCE</scope>
</reference>
<name>A0A382LEN6_9ZZZZ</name>
<dbReference type="AlphaFoldDB" id="A0A382LEN6"/>
<dbReference type="Gene3D" id="3.30.420.40">
    <property type="match status" value="2"/>
</dbReference>
<dbReference type="NCBIfam" id="NF007139">
    <property type="entry name" value="PRK09585.1-3"/>
    <property type="match status" value="1"/>
</dbReference>
<dbReference type="InterPro" id="IPR043129">
    <property type="entry name" value="ATPase_NBD"/>
</dbReference>
<dbReference type="EMBL" id="UINC01086278">
    <property type="protein sequence ID" value="SVC34593.1"/>
    <property type="molecule type" value="Genomic_DNA"/>
</dbReference>
<sequence>MDELYIGLMSGTSMDGVDAVIVELDETQCEIHQAQTTPYPKVLKEQASDLIEKRVTSLENLGALSTALGHFFAECVLDLVKKSSFKLSDIAAIGHHGQTVFHKPTRPEPFTLQLGNPSVIAAQTGITTVADFRSLDIALGGQGAPLAPVFHDWLFSSPDETRVVVNIGGISNLTFLHPDKALSGFDSGPGNTLMDAWSKQCIGKPYDTNGGWAATGQVLEPLLTYLMADPFFAKKPPKSTGREYFNLDWLKEALAVGEQLKPIDADIQATLSELTAQTIVNDISKFQPVARIILCGG</sequence>
<evidence type="ECO:0000313" key="1">
    <source>
        <dbReference type="EMBL" id="SVC34593.1"/>
    </source>
</evidence>
<accession>A0A382LEN6</accession>
<dbReference type="PANTHER" id="PTHR30605:SF0">
    <property type="entry name" value="ANHYDRO-N-ACETYLMURAMIC ACID KINASE"/>
    <property type="match status" value="1"/>
</dbReference>
<dbReference type="GO" id="GO:0005524">
    <property type="term" value="F:ATP binding"/>
    <property type="evidence" value="ECO:0007669"/>
    <property type="project" value="InterPro"/>
</dbReference>
<dbReference type="GO" id="GO:0006040">
    <property type="term" value="P:amino sugar metabolic process"/>
    <property type="evidence" value="ECO:0007669"/>
    <property type="project" value="InterPro"/>
</dbReference>
<dbReference type="GO" id="GO:0016773">
    <property type="term" value="F:phosphotransferase activity, alcohol group as acceptor"/>
    <property type="evidence" value="ECO:0007669"/>
    <property type="project" value="InterPro"/>
</dbReference>
<feature type="non-terminal residue" evidence="1">
    <location>
        <position position="297"/>
    </location>
</feature>
<gene>
    <name evidence="1" type="ORF">METZ01_LOCUS287447</name>
</gene>
<dbReference type="InterPro" id="IPR005338">
    <property type="entry name" value="Anhydro_N_Ac-Mur_kinase"/>
</dbReference>
<organism evidence="1">
    <name type="scientific">marine metagenome</name>
    <dbReference type="NCBI Taxonomy" id="408172"/>
    <lineage>
        <taxon>unclassified sequences</taxon>
        <taxon>metagenomes</taxon>
        <taxon>ecological metagenomes</taxon>
    </lineage>
</organism>